<protein>
    <submittedName>
        <fullName evidence="10">Heavy metal translocating P-type ATPase</fullName>
        <ecNumber evidence="10">3.6.3.-</ecNumber>
    </submittedName>
</protein>
<dbReference type="NCBIfam" id="TIGR01494">
    <property type="entry name" value="ATPase_P-type"/>
    <property type="match status" value="1"/>
</dbReference>
<feature type="transmembrane region" description="Helical" evidence="8">
    <location>
        <begin position="50"/>
        <end position="68"/>
    </location>
</feature>
<evidence type="ECO:0000256" key="8">
    <source>
        <dbReference type="RuleBase" id="RU362081"/>
    </source>
</evidence>
<sequence>MKLMGVNYFPLPFPYPANIRPPQQRGPTTNKEHPMATVQNFFNGHKKHDLILMTILLALALIGKVAHIPWLFTAGMILAAAAGGIPLLLRAISSLRYKVISIELLVSIAVIGAIIIGEYSEAGIVVWLFSLGDLLEEATLEKTRQSIKDLVAMAPKTALKIISPVDRDPIEVDIDDIDQGDYLLVKTGGQVPVDGVVLDGEGHVDESSITGEPNPSHKRKGDQVFAGTLLVSGTVALRAQKVGEDTTFCQLIKLVEEAQDSKTEAQRFIDRFSQYYTPLVLLIALITGLVSKNIRLAITILVLGCPGALVIGVPVSTVAGIGRAAKQGILAKGSNVFAQLSRVDSFVFDKTGTLAQGRPAVTEERNLAGVPQENLRLLASVEHESDHPLAQAIQAYAQEKQVGERMALLPVERSRVVEGRGLEALIGEERILVGNERLMRENHIDLSAADLPATSTHVLMARKGRLTYALGISNPLRPDALRTLTELKSMARRSQLILLSGDRQENVEATAAGLPIDQMKGGFLPQDKDDFIQDLQRRGHRVAFVGDGINDSPALTRADVGIAIGSGTQVAIEVSDIVLVKSRFSQLVSTLFYARKTMANMRENIAIAVLTVVLLLVGLFAGYIHMASGMLIHEISILAVILNALRLIRA</sequence>
<dbReference type="NCBIfam" id="TIGR01525">
    <property type="entry name" value="ATPase-IB_hvy"/>
    <property type="match status" value="1"/>
</dbReference>
<dbReference type="EMBL" id="AEON01000001">
    <property type="protein sequence ID" value="EFT84155.1"/>
    <property type="molecule type" value="Genomic_DNA"/>
</dbReference>
<dbReference type="SUPFAM" id="SSF56784">
    <property type="entry name" value="HAD-like"/>
    <property type="match status" value="1"/>
</dbReference>
<dbReference type="EC" id="3.6.3.-" evidence="10"/>
<gene>
    <name evidence="10" type="ORF">HMPREF0620_1160</name>
</gene>
<evidence type="ECO:0000256" key="4">
    <source>
        <dbReference type="ARBA" id="ARBA00022723"/>
    </source>
</evidence>
<reference evidence="10 11" key="1">
    <citation type="submission" date="2010-12" db="EMBL/GenBank/DDBJ databases">
        <authorList>
            <person name="Muzny D."/>
            <person name="Qin X."/>
            <person name="Buhay C."/>
            <person name="Dugan-Rocha S."/>
            <person name="Ding Y."/>
            <person name="Chen G."/>
            <person name="Hawes A."/>
            <person name="Holder M."/>
            <person name="Jhangiani S."/>
            <person name="Johnson A."/>
            <person name="Khan Z."/>
            <person name="Li Z."/>
            <person name="Liu W."/>
            <person name="Liu X."/>
            <person name="Perez L."/>
            <person name="Shen H."/>
            <person name="Wang Q."/>
            <person name="Watt J."/>
            <person name="Xi L."/>
            <person name="Xin Y."/>
            <person name="Zhou J."/>
            <person name="Deng J."/>
            <person name="Jiang H."/>
            <person name="Liu Y."/>
            <person name="Qu J."/>
            <person name="Song X.-Z."/>
            <person name="Zhang L."/>
            <person name="Villasana D."/>
            <person name="Johnson A."/>
            <person name="Liu J."/>
            <person name="Liyanage D."/>
            <person name="Lorensuhewa L."/>
            <person name="Robinson T."/>
            <person name="Song A."/>
            <person name="Song B.-B."/>
            <person name="Dinh H."/>
            <person name="Thornton R."/>
            <person name="Coyle M."/>
            <person name="Francisco L."/>
            <person name="Jackson L."/>
            <person name="Javaid M."/>
            <person name="Korchina V."/>
            <person name="Kovar C."/>
            <person name="Mata R."/>
            <person name="Mathew T."/>
            <person name="Ngo R."/>
            <person name="Nguyen L."/>
            <person name="Nguyen N."/>
            <person name="Okwuonu G."/>
            <person name="Ongeri F."/>
            <person name="Pham C."/>
            <person name="Simmons D."/>
            <person name="Wilczek-Boney K."/>
            <person name="Hale W."/>
            <person name="Jakkamsetti A."/>
            <person name="Pham P."/>
            <person name="Ruth R."/>
            <person name="San Lucas F."/>
            <person name="Warren J."/>
            <person name="Zhang J."/>
            <person name="Zhao Z."/>
            <person name="Zhou C."/>
            <person name="Zhu D."/>
            <person name="Lee S."/>
            <person name="Bess C."/>
            <person name="Blankenburg K."/>
            <person name="Forbes L."/>
            <person name="Fu Q."/>
            <person name="Gubbala S."/>
            <person name="Hirani K."/>
            <person name="Jayaseelan J.C."/>
            <person name="Lara F."/>
            <person name="Munidasa M."/>
            <person name="Palculict T."/>
            <person name="Patil S."/>
            <person name="Pu L.-L."/>
            <person name="Saada N."/>
            <person name="Tang L."/>
            <person name="Weissenberger G."/>
            <person name="Zhu Y."/>
            <person name="Hemphill L."/>
            <person name="Shang Y."/>
            <person name="Youmans B."/>
            <person name="Ayvaz T."/>
            <person name="Ross M."/>
            <person name="Santibanez J."/>
            <person name="Aqrawi P."/>
            <person name="Gross S."/>
            <person name="Joshi V."/>
            <person name="Fowler G."/>
            <person name="Nazareth L."/>
            <person name="Reid J."/>
            <person name="Worley K."/>
            <person name="Petrosino J."/>
            <person name="Highlander S."/>
            <person name="Gibbs R."/>
        </authorList>
    </citation>
    <scope>NUCLEOTIDE SEQUENCE [LARGE SCALE GENOMIC DNA]</scope>
    <source>
        <strain evidence="10 11">DSM 10105</strain>
    </source>
</reference>
<keyword evidence="5" id="KW-1278">Translocase</keyword>
<dbReference type="InterPro" id="IPR036412">
    <property type="entry name" value="HAD-like_sf"/>
</dbReference>
<dbReference type="GO" id="GO:0005524">
    <property type="term" value="F:ATP binding"/>
    <property type="evidence" value="ECO:0007669"/>
    <property type="project" value="UniProtKB-UniRule"/>
</dbReference>
<dbReference type="PRINTS" id="PR00119">
    <property type="entry name" value="CATATPASE"/>
</dbReference>
<dbReference type="GO" id="GO:0016887">
    <property type="term" value="F:ATP hydrolysis activity"/>
    <property type="evidence" value="ECO:0007669"/>
    <property type="project" value="InterPro"/>
</dbReference>
<dbReference type="NCBIfam" id="TIGR01512">
    <property type="entry name" value="ATPase-IB2_Cd"/>
    <property type="match status" value="1"/>
</dbReference>
<dbReference type="InterPro" id="IPR023298">
    <property type="entry name" value="ATPase_P-typ_TM_dom_sf"/>
</dbReference>
<dbReference type="PANTHER" id="PTHR48085:SF5">
    <property type="entry name" value="CADMIUM_ZINC-TRANSPORTING ATPASE HMA4-RELATED"/>
    <property type="match status" value="1"/>
</dbReference>
<dbReference type="AlphaFoldDB" id="E6K043"/>
<keyword evidence="8" id="KW-1003">Cell membrane</keyword>
<dbReference type="Gene3D" id="3.40.50.1000">
    <property type="entry name" value="HAD superfamily/HAD-like"/>
    <property type="match status" value="1"/>
</dbReference>
<evidence type="ECO:0000256" key="1">
    <source>
        <dbReference type="ARBA" id="ARBA00004651"/>
    </source>
</evidence>
<accession>E6K043</accession>
<dbReference type="GO" id="GO:0005886">
    <property type="term" value="C:plasma membrane"/>
    <property type="evidence" value="ECO:0007669"/>
    <property type="project" value="UniProtKB-SubCell"/>
</dbReference>
<comment type="similarity">
    <text evidence="2 8">Belongs to the cation transport ATPase (P-type) (TC 3.A.3) family. Type IB subfamily.</text>
</comment>
<evidence type="ECO:0000313" key="11">
    <source>
        <dbReference type="Proteomes" id="UP000004946"/>
    </source>
</evidence>
<evidence type="ECO:0000259" key="9">
    <source>
        <dbReference type="Pfam" id="PF00122"/>
    </source>
</evidence>
<evidence type="ECO:0000256" key="2">
    <source>
        <dbReference type="ARBA" id="ARBA00006024"/>
    </source>
</evidence>
<dbReference type="InterPro" id="IPR027256">
    <property type="entry name" value="P-typ_ATPase_IB"/>
</dbReference>
<feature type="domain" description="P-type ATPase A" evidence="9">
    <location>
        <begin position="155"/>
        <end position="256"/>
    </location>
</feature>
<dbReference type="Gene3D" id="2.70.150.10">
    <property type="entry name" value="Calcium-transporting ATPase, cytoplasmic transduction domain A"/>
    <property type="match status" value="1"/>
</dbReference>
<dbReference type="SFLD" id="SFLDF00027">
    <property type="entry name" value="p-type_atpase"/>
    <property type="match status" value="1"/>
</dbReference>
<evidence type="ECO:0000256" key="5">
    <source>
        <dbReference type="ARBA" id="ARBA00022967"/>
    </source>
</evidence>
<feature type="transmembrane region" description="Helical" evidence="8">
    <location>
        <begin position="74"/>
        <end position="92"/>
    </location>
</feature>
<dbReference type="PANTHER" id="PTHR48085">
    <property type="entry name" value="CADMIUM/ZINC-TRANSPORTING ATPASE HMA2-RELATED"/>
    <property type="match status" value="1"/>
</dbReference>
<keyword evidence="7 8" id="KW-0472">Membrane</keyword>
<proteinExistence type="inferred from homology"/>
<feature type="transmembrane region" description="Helical" evidence="8">
    <location>
        <begin position="605"/>
        <end position="624"/>
    </location>
</feature>
<dbReference type="InterPro" id="IPR044492">
    <property type="entry name" value="P_typ_ATPase_HD_dom"/>
</dbReference>
<feature type="transmembrane region" description="Helical" evidence="8">
    <location>
        <begin position="296"/>
        <end position="322"/>
    </location>
</feature>
<dbReference type="eggNOG" id="COG2217">
    <property type="taxonomic scope" value="Bacteria"/>
</dbReference>
<evidence type="ECO:0000256" key="7">
    <source>
        <dbReference type="ARBA" id="ARBA00023136"/>
    </source>
</evidence>
<evidence type="ECO:0000313" key="10">
    <source>
        <dbReference type="EMBL" id="EFT84155.1"/>
    </source>
</evidence>
<evidence type="ECO:0000256" key="3">
    <source>
        <dbReference type="ARBA" id="ARBA00022692"/>
    </source>
</evidence>
<dbReference type="SFLD" id="SFLDS00003">
    <property type="entry name" value="Haloacid_Dehalogenase"/>
    <property type="match status" value="1"/>
</dbReference>
<dbReference type="InterPro" id="IPR008250">
    <property type="entry name" value="ATPase_P-typ_transduc_dom_A_sf"/>
</dbReference>
<dbReference type="InterPro" id="IPR059000">
    <property type="entry name" value="ATPase_P-type_domA"/>
</dbReference>
<dbReference type="Proteomes" id="UP000004946">
    <property type="component" value="Chromosome"/>
</dbReference>
<feature type="transmembrane region" description="Helical" evidence="8">
    <location>
        <begin position="630"/>
        <end position="648"/>
    </location>
</feature>
<comment type="caution">
    <text evidence="10">The sequence shown here is derived from an EMBL/GenBank/DDBJ whole genome shotgun (WGS) entry which is preliminary data.</text>
</comment>
<keyword evidence="10" id="KW-0378">Hydrolase</keyword>
<dbReference type="SUPFAM" id="SSF81665">
    <property type="entry name" value="Calcium ATPase, transmembrane domain M"/>
    <property type="match status" value="1"/>
</dbReference>
<dbReference type="SUPFAM" id="SSF81653">
    <property type="entry name" value="Calcium ATPase, transduction domain A"/>
    <property type="match status" value="1"/>
</dbReference>
<dbReference type="FunFam" id="2.70.150.10:FF:000002">
    <property type="entry name" value="Copper-transporting ATPase 1, putative"/>
    <property type="match status" value="1"/>
</dbReference>
<keyword evidence="8" id="KW-0067">ATP-binding</keyword>
<keyword evidence="4 8" id="KW-0479">Metal-binding</keyword>
<dbReference type="Pfam" id="PF00122">
    <property type="entry name" value="E1-E2_ATPase"/>
    <property type="match status" value="1"/>
</dbReference>
<dbReference type="InterPro" id="IPR001757">
    <property type="entry name" value="P_typ_ATPase"/>
</dbReference>
<dbReference type="HOGENOM" id="CLU_001771_6_3_11"/>
<evidence type="ECO:0000256" key="6">
    <source>
        <dbReference type="ARBA" id="ARBA00022989"/>
    </source>
</evidence>
<dbReference type="SFLD" id="SFLDG00002">
    <property type="entry name" value="C1.7:_P-type_atpase_like"/>
    <property type="match status" value="1"/>
</dbReference>
<feature type="transmembrane region" description="Helical" evidence="8">
    <location>
        <begin position="272"/>
        <end position="290"/>
    </location>
</feature>
<keyword evidence="6 8" id="KW-1133">Transmembrane helix</keyword>
<dbReference type="PRINTS" id="PR00120">
    <property type="entry name" value="HATPASE"/>
</dbReference>
<dbReference type="InterPro" id="IPR051014">
    <property type="entry name" value="Cation_Transport_ATPase_IB"/>
</dbReference>
<dbReference type="GO" id="GO:0046872">
    <property type="term" value="F:metal ion binding"/>
    <property type="evidence" value="ECO:0007669"/>
    <property type="project" value="UniProtKB-KW"/>
</dbReference>
<keyword evidence="8" id="KW-0547">Nucleotide-binding</keyword>
<dbReference type="InterPro" id="IPR023299">
    <property type="entry name" value="ATPase_P-typ_cyto_dom_N"/>
</dbReference>
<name>E6K043_PARDN</name>
<dbReference type="CDD" id="cd02079">
    <property type="entry name" value="P-type_ATPase_HM"/>
    <property type="match status" value="1"/>
</dbReference>
<dbReference type="Gene3D" id="3.40.1110.10">
    <property type="entry name" value="Calcium-transporting ATPase, cytoplasmic domain N"/>
    <property type="match status" value="1"/>
</dbReference>
<dbReference type="GO" id="GO:0019829">
    <property type="term" value="F:ATPase-coupled monoatomic cation transmembrane transporter activity"/>
    <property type="evidence" value="ECO:0007669"/>
    <property type="project" value="InterPro"/>
</dbReference>
<keyword evidence="3 8" id="KW-0812">Transmembrane</keyword>
<keyword evidence="11" id="KW-1185">Reference proteome</keyword>
<dbReference type="Pfam" id="PF00702">
    <property type="entry name" value="Hydrolase"/>
    <property type="match status" value="1"/>
</dbReference>
<organism evidence="10 11">
    <name type="scientific">Parascardovia denticolens DSM 10105 = JCM 12538</name>
    <dbReference type="NCBI Taxonomy" id="864564"/>
    <lineage>
        <taxon>Bacteria</taxon>
        <taxon>Bacillati</taxon>
        <taxon>Actinomycetota</taxon>
        <taxon>Actinomycetes</taxon>
        <taxon>Bifidobacteriales</taxon>
        <taxon>Bifidobacteriaceae</taxon>
        <taxon>Parascardovia</taxon>
    </lineage>
</organism>
<dbReference type="InterPro" id="IPR023214">
    <property type="entry name" value="HAD_sf"/>
</dbReference>
<comment type="subcellular location">
    <subcellularLocation>
        <location evidence="1">Cell membrane</location>
        <topology evidence="1">Multi-pass membrane protein</topology>
    </subcellularLocation>
</comment>